<dbReference type="InterPro" id="IPR001810">
    <property type="entry name" value="F-box_dom"/>
</dbReference>
<comment type="caution">
    <text evidence="2">The sequence shown here is derived from an EMBL/GenBank/DDBJ whole genome shotgun (WGS) entry which is preliminary data.</text>
</comment>
<protein>
    <recommendedName>
        <fullName evidence="1">F-box domain-containing protein</fullName>
    </recommendedName>
</protein>
<feature type="domain" description="F-box" evidence="1">
    <location>
        <begin position="76"/>
        <end position="122"/>
    </location>
</feature>
<dbReference type="InterPro" id="IPR050796">
    <property type="entry name" value="SCF_F-box_component"/>
</dbReference>
<dbReference type="AlphaFoldDB" id="A0A9J5YX04"/>
<accession>A0A9J5YX04</accession>
<dbReference type="Proteomes" id="UP000824120">
    <property type="component" value="Chromosome 5"/>
</dbReference>
<dbReference type="EMBL" id="JACXVP010000005">
    <property type="protein sequence ID" value="KAG5604349.1"/>
    <property type="molecule type" value="Genomic_DNA"/>
</dbReference>
<evidence type="ECO:0000313" key="2">
    <source>
        <dbReference type="EMBL" id="KAG5604349.1"/>
    </source>
</evidence>
<name>A0A9J5YX04_SOLCO</name>
<dbReference type="PROSITE" id="PS50181">
    <property type="entry name" value="FBOX"/>
    <property type="match status" value="1"/>
</dbReference>
<dbReference type="Gene3D" id="1.20.1280.50">
    <property type="match status" value="1"/>
</dbReference>
<reference evidence="2 3" key="1">
    <citation type="submission" date="2020-09" db="EMBL/GenBank/DDBJ databases">
        <title>De no assembly of potato wild relative species, Solanum commersonii.</title>
        <authorList>
            <person name="Cho K."/>
        </authorList>
    </citation>
    <scope>NUCLEOTIDE SEQUENCE [LARGE SCALE GENOMIC DNA]</scope>
    <source>
        <strain evidence="2">LZ3.2</strain>
        <tissue evidence="2">Leaf</tissue>
    </source>
</reference>
<evidence type="ECO:0000313" key="3">
    <source>
        <dbReference type="Proteomes" id="UP000824120"/>
    </source>
</evidence>
<dbReference type="SUPFAM" id="SSF81383">
    <property type="entry name" value="F-box domain"/>
    <property type="match status" value="1"/>
</dbReference>
<organism evidence="2 3">
    <name type="scientific">Solanum commersonii</name>
    <name type="common">Commerson's wild potato</name>
    <name type="synonym">Commerson's nightshade</name>
    <dbReference type="NCBI Taxonomy" id="4109"/>
    <lineage>
        <taxon>Eukaryota</taxon>
        <taxon>Viridiplantae</taxon>
        <taxon>Streptophyta</taxon>
        <taxon>Embryophyta</taxon>
        <taxon>Tracheophyta</taxon>
        <taxon>Spermatophyta</taxon>
        <taxon>Magnoliopsida</taxon>
        <taxon>eudicotyledons</taxon>
        <taxon>Gunneridae</taxon>
        <taxon>Pentapetalae</taxon>
        <taxon>asterids</taxon>
        <taxon>lamiids</taxon>
        <taxon>Solanales</taxon>
        <taxon>Solanaceae</taxon>
        <taxon>Solanoideae</taxon>
        <taxon>Solaneae</taxon>
        <taxon>Solanum</taxon>
    </lineage>
</organism>
<dbReference type="OrthoDB" id="1744517at2759"/>
<dbReference type="InterPro" id="IPR036047">
    <property type="entry name" value="F-box-like_dom_sf"/>
</dbReference>
<keyword evidence="3" id="KW-1185">Reference proteome</keyword>
<gene>
    <name evidence="2" type="ORF">H5410_025841</name>
</gene>
<dbReference type="SMART" id="SM00256">
    <property type="entry name" value="FBOX"/>
    <property type="match status" value="1"/>
</dbReference>
<proteinExistence type="predicted"/>
<dbReference type="Pfam" id="PF12937">
    <property type="entry name" value="F-box-like"/>
    <property type="match status" value="1"/>
</dbReference>
<evidence type="ECO:0000259" key="1">
    <source>
        <dbReference type="PROSITE" id="PS50181"/>
    </source>
</evidence>
<dbReference type="PANTHER" id="PTHR31672">
    <property type="entry name" value="BNACNNG10540D PROTEIN"/>
    <property type="match status" value="1"/>
</dbReference>
<sequence length="175" mass="20435">MELELFDAPISISDSRLSLNCDWKRGRINEVTMMDEIGDSLNQRKKMEPELFDVPISVSDSRLSLNCDCRQRRINEVTIMDLPTAIMVEILTKLPINMIFRCKFVCKSWYKLITSDPLFVNMYDARPRKFPCIFLSKNYYVRYLLELGADYDYTSPRKKMEPELFDAAISVSDSS</sequence>